<keyword evidence="3" id="KW-1185">Reference proteome</keyword>
<evidence type="ECO:0000256" key="1">
    <source>
        <dbReference type="SAM" id="MobiDB-lite"/>
    </source>
</evidence>
<dbReference type="EMBL" id="JAFBCF010000001">
    <property type="protein sequence ID" value="MBM7799148.1"/>
    <property type="molecule type" value="Genomic_DNA"/>
</dbReference>
<dbReference type="Proteomes" id="UP000704762">
    <property type="component" value="Unassembled WGS sequence"/>
</dbReference>
<proteinExistence type="predicted"/>
<sequence length="45" mass="5112">MYDTVNLAGGYAAFLNAMDERRAAKPSRRQGRSRTRTTRQPRRAG</sequence>
<name>A0ABS2RKA1_9ACTN</name>
<accession>A0ABS2RKA1</accession>
<feature type="region of interest" description="Disordered" evidence="1">
    <location>
        <begin position="20"/>
        <end position="45"/>
    </location>
</feature>
<gene>
    <name evidence="2" type="ORF">JOE57_002069</name>
</gene>
<comment type="caution">
    <text evidence="2">The sequence shown here is derived from an EMBL/GenBank/DDBJ whole genome shotgun (WGS) entry which is preliminary data.</text>
</comment>
<evidence type="ECO:0000313" key="3">
    <source>
        <dbReference type="Proteomes" id="UP000704762"/>
    </source>
</evidence>
<feature type="compositionally biased region" description="Basic residues" evidence="1">
    <location>
        <begin position="24"/>
        <end position="45"/>
    </location>
</feature>
<protein>
    <submittedName>
        <fullName evidence="2">Uncharacterized protein</fullName>
    </submittedName>
</protein>
<reference evidence="2 3" key="1">
    <citation type="submission" date="2021-01" db="EMBL/GenBank/DDBJ databases">
        <title>Sequencing the genomes of 1000 actinobacteria strains.</title>
        <authorList>
            <person name="Klenk H.-P."/>
        </authorList>
    </citation>
    <scope>NUCLEOTIDE SEQUENCE [LARGE SCALE GENOMIC DNA]</scope>
    <source>
        <strain evidence="2 3">DSM 18662</strain>
    </source>
</reference>
<organism evidence="2 3">
    <name type="scientific">Microlunatus panaciterrae</name>
    <dbReference type="NCBI Taxonomy" id="400768"/>
    <lineage>
        <taxon>Bacteria</taxon>
        <taxon>Bacillati</taxon>
        <taxon>Actinomycetota</taxon>
        <taxon>Actinomycetes</taxon>
        <taxon>Propionibacteriales</taxon>
        <taxon>Propionibacteriaceae</taxon>
        <taxon>Microlunatus</taxon>
    </lineage>
</organism>
<dbReference type="RefSeq" id="WP_204917712.1">
    <property type="nucleotide sequence ID" value="NZ_BAAAQP010000004.1"/>
</dbReference>
<evidence type="ECO:0000313" key="2">
    <source>
        <dbReference type="EMBL" id="MBM7799148.1"/>
    </source>
</evidence>